<dbReference type="Pfam" id="PF24299">
    <property type="entry name" value="DUF7483"/>
    <property type="match status" value="1"/>
</dbReference>
<dbReference type="AlphaFoldDB" id="A0A382ATF9"/>
<accession>A0A382ATF9</accession>
<gene>
    <name evidence="2" type="ORF">METZ01_LOCUS157593</name>
</gene>
<name>A0A382ATF9_9ZZZZ</name>
<evidence type="ECO:0000259" key="1">
    <source>
        <dbReference type="Pfam" id="PF24299"/>
    </source>
</evidence>
<reference evidence="2" key="1">
    <citation type="submission" date="2018-05" db="EMBL/GenBank/DDBJ databases">
        <authorList>
            <person name="Lanie J.A."/>
            <person name="Ng W.-L."/>
            <person name="Kazmierczak K.M."/>
            <person name="Andrzejewski T.M."/>
            <person name="Davidsen T.M."/>
            <person name="Wayne K.J."/>
            <person name="Tettelin H."/>
            <person name="Glass J.I."/>
            <person name="Rusch D."/>
            <person name="Podicherti R."/>
            <person name="Tsui H.-C.T."/>
            <person name="Winkler M.E."/>
        </authorList>
    </citation>
    <scope>NUCLEOTIDE SEQUENCE</scope>
</reference>
<protein>
    <recommendedName>
        <fullName evidence="1">DUF7483 domain-containing protein</fullName>
    </recommendedName>
</protein>
<evidence type="ECO:0000313" key="2">
    <source>
        <dbReference type="EMBL" id="SVB04739.1"/>
    </source>
</evidence>
<feature type="domain" description="DUF7483" evidence="1">
    <location>
        <begin position="273"/>
        <end position="498"/>
    </location>
</feature>
<dbReference type="InterPro" id="IPR055906">
    <property type="entry name" value="DUF7483"/>
</dbReference>
<sequence>MPFVVGIDSSGNNNNFSSSSLESTDVMPDTPTNNFPTINTAGGIGGNNTYSQGSLRFTNDSTSNYDTGACSAFGTMAIDTSDSTGWYWEFLMEDLGREDLQWNGIIKASATTGDAYGSQDGNIVRSFSWNGAGKIMMQQPQDTTNSADSTNPDTDGAHIGFALKNNKMWVRMNGTWYGNPAANTPSAPEVGIPLHINIPDGHWLPFFLAYGGYSSFGDCTIVANFGQNGTFSGNTTAGGYSDANGYGDFKYSVPSGFLALCSKNLPIPTIKLPGDNFQTVRWAGSGSTDQDITVGFQPDLTWVKNRTSGTKEWNIHDAVRGAGQWFTTHTSSLNEADYSDYFGPFQSNGFRVADVLSDTLYNASSNNYCSWNWKAGNAISGTGDFTQGTIASTCSRNVAAGFSIAKFTGTGSNGTVGHGLDAAPEFIQVRQRAAHNWFVYNHKTAASPEDYIMYGSGGSGITDDATAWNDTAPTSSVFSVGTNDGINANGTEAMAYCW</sequence>
<organism evidence="2">
    <name type="scientific">marine metagenome</name>
    <dbReference type="NCBI Taxonomy" id="408172"/>
    <lineage>
        <taxon>unclassified sequences</taxon>
        <taxon>metagenomes</taxon>
        <taxon>ecological metagenomes</taxon>
    </lineage>
</organism>
<feature type="non-terminal residue" evidence="2">
    <location>
        <position position="498"/>
    </location>
</feature>
<dbReference type="EMBL" id="UINC01026743">
    <property type="protein sequence ID" value="SVB04739.1"/>
    <property type="molecule type" value="Genomic_DNA"/>
</dbReference>
<proteinExistence type="predicted"/>